<feature type="compositionally biased region" description="Basic and acidic residues" evidence="10">
    <location>
        <begin position="320"/>
        <end position="332"/>
    </location>
</feature>
<dbReference type="CDD" id="cd04905">
    <property type="entry name" value="ACT_CM-PDT"/>
    <property type="match status" value="1"/>
</dbReference>
<gene>
    <name evidence="13" type="ORF">D3M95_08525</name>
</gene>
<keyword evidence="4" id="KW-0028">Amino-acid biosynthesis</keyword>
<feature type="site" description="Essential for prephenate dehydratase activity" evidence="9">
    <location>
        <position position="211"/>
    </location>
</feature>
<comment type="pathway">
    <text evidence="1">Amino-acid biosynthesis; L-phenylalanine biosynthesis; phenylpyruvate from prephenate: step 1/1.</text>
</comment>
<evidence type="ECO:0000256" key="5">
    <source>
        <dbReference type="ARBA" id="ARBA00023141"/>
    </source>
</evidence>
<proteinExistence type="predicted"/>
<dbReference type="UniPathway" id="UPA00121">
    <property type="reaction ID" value="UER00345"/>
</dbReference>
<sequence>MNSAASSSSSSSDAATPAPSSDTAAAAGPVRVAYLGPEGTFTEQALRDMQEEGFVPADAEAVPVTSPRAALDMVRAGDADYACVALESSVDGPVSQTEDALAYGEPLQIFHEVLVPVVFSILVRPGEGDAAADLSSISTFTTHPVAEAQVRNWIAKNIPNARFIPASSNGAAAQAVAEGKADAAAAPARAGDIHHLRAVAEGVADIQGAYTRFVLIGRPSKPTGRTGHDRTGVILTLQNRPASLLDALAELSTRGVDMSRISSRPLRREDGTRMGMYMFHVAIVGHIDDAAVAEALAGLYRSTESVRYLGSWPAADEVMRPGAHDGSRDRVNRHAGSAPPSYTASHQWIANLQEGRQ</sequence>
<keyword evidence="14" id="KW-1185">Reference proteome</keyword>
<feature type="domain" description="Prephenate dehydratase" evidence="11">
    <location>
        <begin position="31"/>
        <end position="218"/>
    </location>
</feature>
<dbReference type="EMBL" id="QXJK01000009">
    <property type="protein sequence ID" value="RIX34138.1"/>
    <property type="molecule type" value="Genomic_DNA"/>
</dbReference>
<organism evidence="13 14">
    <name type="scientific">Corynebacterium falsenii</name>
    <dbReference type="NCBI Taxonomy" id="108486"/>
    <lineage>
        <taxon>Bacteria</taxon>
        <taxon>Bacillati</taxon>
        <taxon>Actinomycetota</taxon>
        <taxon>Actinomycetes</taxon>
        <taxon>Mycobacteriales</taxon>
        <taxon>Corynebacteriaceae</taxon>
        <taxon>Corynebacterium</taxon>
    </lineage>
</organism>
<evidence type="ECO:0000313" key="13">
    <source>
        <dbReference type="EMBL" id="RIX34138.1"/>
    </source>
</evidence>
<dbReference type="GO" id="GO:0009094">
    <property type="term" value="P:L-phenylalanine biosynthetic process"/>
    <property type="evidence" value="ECO:0007669"/>
    <property type="project" value="UniProtKB-UniPathway"/>
</dbReference>
<dbReference type="SUPFAM" id="SSF55021">
    <property type="entry name" value="ACT-like"/>
    <property type="match status" value="1"/>
</dbReference>
<feature type="region of interest" description="Disordered" evidence="10">
    <location>
        <begin position="320"/>
        <end position="346"/>
    </location>
</feature>
<evidence type="ECO:0000259" key="11">
    <source>
        <dbReference type="PROSITE" id="PS51171"/>
    </source>
</evidence>
<dbReference type="InterPro" id="IPR045865">
    <property type="entry name" value="ACT-like_dom_sf"/>
</dbReference>
<dbReference type="InterPro" id="IPR008242">
    <property type="entry name" value="Chor_mutase/pphenate_deHydtase"/>
</dbReference>
<dbReference type="NCBIfam" id="NF008865">
    <property type="entry name" value="PRK11898.1"/>
    <property type="match status" value="1"/>
</dbReference>
<dbReference type="Pfam" id="PF00800">
    <property type="entry name" value="PDT"/>
    <property type="match status" value="1"/>
</dbReference>
<dbReference type="InterPro" id="IPR002912">
    <property type="entry name" value="ACT_dom"/>
</dbReference>
<dbReference type="GO" id="GO:0005737">
    <property type="term" value="C:cytoplasm"/>
    <property type="evidence" value="ECO:0007669"/>
    <property type="project" value="TreeGrafter"/>
</dbReference>
<dbReference type="OrthoDB" id="9802281at2"/>
<keyword evidence="6" id="KW-0584">Phenylalanine biosynthesis</keyword>
<dbReference type="Gene3D" id="3.30.70.260">
    <property type="match status" value="1"/>
</dbReference>
<dbReference type="Gene3D" id="3.40.190.10">
    <property type="entry name" value="Periplasmic binding protein-like II"/>
    <property type="match status" value="2"/>
</dbReference>
<dbReference type="InterPro" id="IPR001086">
    <property type="entry name" value="Preph_deHydtase"/>
</dbReference>
<keyword evidence="7 13" id="KW-0456">Lyase</keyword>
<reference evidence="13 14" key="1">
    <citation type="submission" date="2018-09" db="EMBL/GenBank/DDBJ databases">
        <title>Optimization and identification of Corynebacterium falsenii FN1-14 from fish paste.</title>
        <authorList>
            <person name="Daroonpunt R."/>
            <person name="Tanasupawat S."/>
        </authorList>
    </citation>
    <scope>NUCLEOTIDE SEQUENCE [LARGE SCALE GENOMIC DNA]</scope>
    <source>
        <strain evidence="13 14">FN1-14</strain>
    </source>
</reference>
<evidence type="ECO:0000313" key="14">
    <source>
        <dbReference type="Proteomes" id="UP000285278"/>
    </source>
</evidence>
<keyword evidence="5" id="KW-0057">Aromatic amino acid biosynthesis</keyword>
<feature type="domain" description="ACT" evidence="12">
    <location>
        <begin position="232"/>
        <end position="313"/>
    </location>
</feature>
<evidence type="ECO:0000256" key="10">
    <source>
        <dbReference type="SAM" id="MobiDB-lite"/>
    </source>
</evidence>
<dbReference type="STRING" id="1451189.CFAL_00770"/>
<evidence type="ECO:0000256" key="2">
    <source>
        <dbReference type="ARBA" id="ARBA00013147"/>
    </source>
</evidence>
<comment type="caution">
    <text evidence="13">The sequence shown here is derived from an EMBL/GenBank/DDBJ whole genome shotgun (WGS) entry which is preliminary data.</text>
</comment>
<dbReference type="Proteomes" id="UP000285278">
    <property type="component" value="Unassembled WGS sequence"/>
</dbReference>
<evidence type="ECO:0000256" key="3">
    <source>
        <dbReference type="ARBA" id="ARBA00021872"/>
    </source>
</evidence>
<accession>A0A418Q615</accession>
<protein>
    <recommendedName>
        <fullName evidence="3">Prephenate dehydratase</fullName>
        <ecNumber evidence="2">4.2.1.51</ecNumber>
    </recommendedName>
</protein>
<dbReference type="PROSITE" id="PS51671">
    <property type="entry name" value="ACT"/>
    <property type="match status" value="1"/>
</dbReference>
<dbReference type="CDD" id="cd13632">
    <property type="entry name" value="PBP2_Aa-PDT_like"/>
    <property type="match status" value="1"/>
</dbReference>
<evidence type="ECO:0000256" key="9">
    <source>
        <dbReference type="PIRSR" id="PIRSR001500-2"/>
    </source>
</evidence>
<dbReference type="PANTHER" id="PTHR21022:SF19">
    <property type="entry name" value="PREPHENATE DEHYDRATASE-RELATED"/>
    <property type="match status" value="1"/>
</dbReference>
<name>A0A418Q615_9CORY</name>
<evidence type="ECO:0000256" key="1">
    <source>
        <dbReference type="ARBA" id="ARBA00004741"/>
    </source>
</evidence>
<evidence type="ECO:0000256" key="6">
    <source>
        <dbReference type="ARBA" id="ARBA00023222"/>
    </source>
</evidence>
<evidence type="ECO:0000259" key="12">
    <source>
        <dbReference type="PROSITE" id="PS51671"/>
    </source>
</evidence>
<feature type="region of interest" description="Disordered" evidence="10">
    <location>
        <begin position="1"/>
        <end position="26"/>
    </location>
</feature>
<evidence type="ECO:0000256" key="8">
    <source>
        <dbReference type="ARBA" id="ARBA00047848"/>
    </source>
</evidence>
<dbReference type="EC" id="4.2.1.51" evidence="2"/>
<dbReference type="AlphaFoldDB" id="A0A418Q615"/>
<dbReference type="FunFam" id="3.40.190.10:FF:000064">
    <property type="entry name" value="Prephenate dehydratase"/>
    <property type="match status" value="1"/>
</dbReference>
<dbReference type="PROSITE" id="PS51171">
    <property type="entry name" value="PREPHENATE_DEHYDR_3"/>
    <property type="match status" value="1"/>
</dbReference>
<evidence type="ECO:0000256" key="7">
    <source>
        <dbReference type="ARBA" id="ARBA00023239"/>
    </source>
</evidence>
<dbReference type="PANTHER" id="PTHR21022">
    <property type="entry name" value="PREPHENATE DEHYDRATASE P PROTEIN"/>
    <property type="match status" value="1"/>
</dbReference>
<dbReference type="GO" id="GO:0004664">
    <property type="term" value="F:prephenate dehydratase activity"/>
    <property type="evidence" value="ECO:0007669"/>
    <property type="project" value="UniProtKB-EC"/>
</dbReference>
<comment type="catalytic activity">
    <reaction evidence="8">
        <text>prephenate + H(+) = 3-phenylpyruvate + CO2 + H2O</text>
        <dbReference type="Rhea" id="RHEA:21648"/>
        <dbReference type="ChEBI" id="CHEBI:15377"/>
        <dbReference type="ChEBI" id="CHEBI:15378"/>
        <dbReference type="ChEBI" id="CHEBI:16526"/>
        <dbReference type="ChEBI" id="CHEBI:18005"/>
        <dbReference type="ChEBI" id="CHEBI:29934"/>
        <dbReference type="EC" id="4.2.1.51"/>
    </reaction>
</comment>
<evidence type="ECO:0000256" key="4">
    <source>
        <dbReference type="ARBA" id="ARBA00022605"/>
    </source>
</evidence>
<dbReference type="SUPFAM" id="SSF53850">
    <property type="entry name" value="Periplasmic binding protein-like II"/>
    <property type="match status" value="1"/>
</dbReference>
<dbReference type="PIRSF" id="PIRSF001500">
    <property type="entry name" value="Chor_mut_pdt_Ppr"/>
    <property type="match status" value="1"/>
</dbReference>